<evidence type="ECO:0000256" key="4">
    <source>
        <dbReference type="ARBA" id="ARBA00023054"/>
    </source>
</evidence>
<keyword evidence="4 8" id="KW-0175">Coiled coil</keyword>
<dbReference type="GO" id="GO:0120230">
    <property type="term" value="F:recombinase activator activity"/>
    <property type="evidence" value="ECO:0007669"/>
    <property type="project" value="TreeGrafter"/>
</dbReference>
<evidence type="ECO:0000256" key="7">
    <source>
        <dbReference type="ARBA" id="ARBA00023254"/>
    </source>
</evidence>
<dbReference type="PANTHER" id="PTHR15938:SF0">
    <property type="entry name" value="HOMOLOGOUS-PAIRING PROTEIN 2 HOMOLOG"/>
    <property type="match status" value="1"/>
</dbReference>
<evidence type="ECO:0000256" key="5">
    <source>
        <dbReference type="ARBA" id="ARBA00023172"/>
    </source>
</evidence>
<dbReference type="VEuPathDB" id="FungiDB:BCV72DRAFT_200139"/>
<dbReference type="PANTHER" id="PTHR15938">
    <property type="entry name" value="TBP-1 INTERACTING PROTEIN"/>
    <property type="match status" value="1"/>
</dbReference>
<name>A0A1X0RDZ6_RHIZD</name>
<organism evidence="11">
    <name type="scientific">Rhizopus microsporus var. microsporus</name>
    <dbReference type="NCBI Taxonomy" id="86635"/>
    <lineage>
        <taxon>Eukaryota</taxon>
        <taxon>Fungi</taxon>
        <taxon>Fungi incertae sedis</taxon>
        <taxon>Mucoromycota</taxon>
        <taxon>Mucoromycotina</taxon>
        <taxon>Mucoromycetes</taxon>
        <taxon>Mucorales</taxon>
        <taxon>Mucorineae</taxon>
        <taxon>Rhizopodaceae</taxon>
        <taxon>Rhizopus</taxon>
    </lineage>
</organism>
<comment type="similarity">
    <text evidence="2">Belongs to the HOP2 family.</text>
</comment>
<dbReference type="Pfam" id="PF18517">
    <property type="entry name" value="LZ3wCH"/>
    <property type="match status" value="1"/>
</dbReference>
<feature type="coiled-coil region" evidence="8">
    <location>
        <begin position="88"/>
        <end position="152"/>
    </location>
</feature>
<dbReference type="Gene3D" id="1.20.5.340">
    <property type="match status" value="1"/>
</dbReference>
<dbReference type="GO" id="GO:0010774">
    <property type="term" value="P:meiotic strand invasion involved in reciprocal meiotic recombination"/>
    <property type="evidence" value="ECO:0007669"/>
    <property type="project" value="TreeGrafter"/>
</dbReference>
<dbReference type="GO" id="GO:0000709">
    <property type="term" value="P:meiotic joint molecule formation"/>
    <property type="evidence" value="ECO:0007669"/>
    <property type="project" value="TreeGrafter"/>
</dbReference>
<dbReference type="Pfam" id="PF07106">
    <property type="entry name" value="WHD_TBPIP"/>
    <property type="match status" value="1"/>
</dbReference>
<protein>
    <recommendedName>
        <fullName evidence="3">Homologous-pairing protein 2 homolog</fullName>
    </recommendedName>
</protein>
<evidence type="ECO:0000256" key="3">
    <source>
        <dbReference type="ARBA" id="ARBA00016093"/>
    </source>
</evidence>
<dbReference type="GO" id="GO:0000794">
    <property type="term" value="C:condensed nuclear chromosome"/>
    <property type="evidence" value="ECO:0007669"/>
    <property type="project" value="TreeGrafter"/>
</dbReference>
<dbReference type="EMBL" id="KV921868">
    <property type="protein sequence ID" value="ORE10212.1"/>
    <property type="molecule type" value="Genomic_DNA"/>
</dbReference>
<feature type="domain" description="Homologous-pairing protein 2 winged helix" evidence="9">
    <location>
        <begin position="14"/>
        <end position="75"/>
    </location>
</feature>
<evidence type="ECO:0000256" key="8">
    <source>
        <dbReference type="SAM" id="Coils"/>
    </source>
</evidence>
<keyword evidence="5" id="KW-0233">DNA recombination</keyword>
<dbReference type="AlphaFoldDB" id="A0A1X0RDZ6"/>
<dbReference type="Proteomes" id="UP000242414">
    <property type="component" value="Unassembled WGS sequence"/>
</dbReference>
<sequence>MAKKKITGGSAKEEVEHAVLEYMKKVNRPYSATDVFNNLHSKYSKAHIIKALDKLVEEGEVISKTYGKSVVYSIKQDAVKSDETGQTLDSLEGEINKVSDEFNTIKSENKKLEGELSKLKSDVTTKEAIELIQKYKQENEQLEQRLNHLKSGVVLIPPEKRKRADEEFIRNRDQWKKRRTMFQTIFKTVTEHMPGKPDELKEELGIEEDIIPYDKDPLAS</sequence>
<reference evidence="11" key="1">
    <citation type="journal article" date="2016" name="Proc. Natl. Acad. Sci. U.S.A.">
        <title>Lipid metabolic changes in an early divergent fungus govern the establishment of a mutualistic symbiosis with endobacteria.</title>
        <authorList>
            <person name="Lastovetsky O.A."/>
            <person name="Gaspar M.L."/>
            <person name="Mondo S.J."/>
            <person name="LaButti K.M."/>
            <person name="Sandor L."/>
            <person name="Grigoriev I.V."/>
            <person name="Henry S.A."/>
            <person name="Pawlowska T.E."/>
        </authorList>
    </citation>
    <scope>NUCLEOTIDE SEQUENCE [LARGE SCALE GENOMIC DNA]</scope>
    <source>
        <strain evidence="11">ATCC 52814</strain>
    </source>
</reference>
<dbReference type="GO" id="GO:0003690">
    <property type="term" value="F:double-stranded DNA binding"/>
    <property type="evidence" value="ECO:0007669"/>
    <property type="project" value="TreeGrafter"/>
</dbReference>
<feature type="domain" description="Leucine zipper with capping helix" evidence="10">
    <location>
        <begin position="157"/>
        <end position="209"/>
    </location>
</feature>
<evidence type="ECO:0000259" key="9">
    <source>
        <dbReference type="Pfam" id="PF07106"/>
    </source>
</evidence>
<accession>A0A1X0RDZ6</accession>
<dbReference type="GO" id="GO:0007129">
    <property type="term" value="P:homologous chromosome pairing at meiosis"/>
    <property type="evidence" value="ECO:0007669"/>
    <property type="project" value="TreeGrafter"/>
</dbReference>
<evidence type="ECO:0000256" key="2">
    <source>
        <dbReference type="ARBA" id="ARBA00007922"/>
    </source>
</evidence>
<keyword evidence="7" id="KW-0469">Meiosis</keyword>
<dbReference type="Gene3D" id="1.10.10.10">
    <property type="entry name" value="Winged helix-like DNA-binding domain superfamily/Winged helix DNA-binding domain"/>
    <property type="match status" value="1"/>
</dbReference>
<evidence type="ECO:0000256" key="6">
    <source>
        <dbReference type="ARBA" id="ARBA00023242"/>
    </source>
</evidence>
<dbReference type="InterPro" id="IPR010776">
    <property type="entry name" value="Hop2_WH_dom"/>
</dbReference>
<dbReference type="OrthoDB" id="272266at2759"/>
<proteinExistence type="inferred from homology"/>
<comment type="subcellular location">
    <subcellularLocation>
        <location evidence="1">Nucleus</location>
    </subcellularLocation>
</comment>
<keyword evidence="6" id="KW-0539">Nucleus</keyword>
<evidence type="ECO:0000313" key="11">
    <source>
        <dbReference type="EMBL" id="ORE10212.1"/>
    </source>
</evidence>
<dbReference type="InterPro" id="IPR040661">
    <property type="entry name" value="LZ3wCH"/>
</dbReference>
<dbReference type="GO" id="GO:0120231">
    <property type="term" value="C:DNA recombinase auxiliary factor complex"/>
    <property type="evidence" value="ECO:0007669"/>
    <property type="project" value="TreeGrafter"/>
</dbReference>
<dbReference type="InterPro" id="IPR036388">
    <property type="entry name" value="WH-like_DNA-bd_sf"/>
</dbReference>
<evidence type="ECO:0000256" key="1">
    <source>
        <dbReference type="ARBA" id="ARBA00004123"/>
    </source>
</evidence>
<evidence type="ECO:0000259" key="10">
    <source>
        <dbReference type="Pfam" id="PF18517"/>
    </source>
</evidence>
<gene>
    <name evidence="11" type="ORF">BCV72DRAFT_200139</name>
</gene>